<dbReference type="Proteomes" id="UP000604161">
    <property type="component" value="Unassembled WGS sequence"/>
</dbReference>
<evidence type="ECO:0000256" key="1">
    <source>
        <dbReference type="PROSITE-ProRule" id="PRU00169"/>
    </source>
</evidence>
<keyword evidence="1" id="KW-0597">Phosphoprotein</keyword>
<gene>
    <name evidence="3" type="ORF">IF202_03430</name>
</gene>
<dbReference type="Pfam" id="PF00072">
    <property type="entry name" value="Response_reg"/>
    <property type="match status" value="1"/>
</dbReference>
<evidence type="ECO:0000313" key="4">
    <source>
        <dbReference type="Proteomes" id="UP000604161"/>
    </source>
</evidence>
<reference evidence="3 4" key="1">
    <citation type="submission" date="2020-09" db="EMBL/GenBank/DDBJ databases">
        <title>Marinomonas sp. nov., isolated from the cysticercosis algae of Qingdao, China.</title>
        <authorList>
            <person name="Sun X."/>
        </authorList>
    </citation>
    <scope>NUCLEOTIDE SEQUENCE [LARGE SCALE GENOMIC DNA]</scope>
    <source>
        <strain evidence="3 4">SM2066</strain>
    </source>
</reference>
<dbReference type="PROSITE" id="PS50110">
    <property type="entry name" value="RESPONSE_REGULATORY"/>
    <property type="match status" value="1"/>
</dbReference>
<dbReference type="RefSeq" id="WP_191593454.1">
    <property type="nucleotide sequence ID" value="NZ_JACYFC010000001.1"/>
</dbReference>
<sequence>MIPKTTSLLIVEDDDVDYKLLMRSFAQRKIANVTVRAKDGLDAWEKIKSGEIQKPFIVLLDLNMPRMNGKELLTEIRNDPDHADTVVFLMTTSTDKNDIKESFSKHAAGYFLKDNVQGSIDKMVEVIDGYWQIVILPS</sequence>
<feature type="domain" description="Response regulatory" evidence="2">
    <location>
        <begin position="7"/>
        <end position="128"/>
    </location>
</feature>
<dbReference type="InterPro" id="IPR001789">
    <property type="entry name" value="Sig_transdc_resp-reg_receiver"/>
</dbReference>
<feature type="modified residue" description="4-aspartylphosphate" evidence="1">
    <location>
        <position position="61"/>
    </location>
</feature>
<evidence type="ECO:0000313" key="3">
    <source>
        <dbReference type="EMBL" id="MBD5770090.1"/>
    </source>
</evidence>
<dbReference type="SUPFAM" id="SSF52172">
    <property type="entry name" value="CheY-like"/>
    <property type="match status" value="1"/>
</dbReference>
<dbReference type="SMART" id="SM00448">
    <property type="entry name" value="REC"/>
    <property type="match status" value="1"/>
</dbReference>
<dbReference type="Gene3D" id="3.40.50.2300">
    <property type="match status" value="1"/>
</dbReference>
<proteinExistence type="predicted"/>
<dbReference type="InterPro" id="IPR052893">
    <property type="entry name" value="TCS_response_regulator"/>
</dbReference>
<dbReference type="PANTHER" id="PTHR44520:SF2">
    <property type="entry name" value="RESPONSE REGULATOR RCP1"/>
    <property type="match status" value="1"/>
</dbReference>
<accession>A0ABR8NVL4</accession>
<comment type="caution">
    <text evidence="3">The sequence shown here is derived from an EMBL/GenBank/DDBJ whole genome shotgun (WGS) entry which is preliminary data.</text>
</comment>
<organism evidence="3 4">
    <name type="scientific">Marinomonas colpomeniae</name>
    <dbReference type="NCBI Taxonomy" id="2774408"/>
    <lineage>
        <taxon>Bacteria</taxon>
        <taxon>Pseudomonadati</taxon>
        <taxon>Pseudomonadota</taxon>
        <taxon>Gammaproteobacteria</taxon>
        <taxon>Oceanospirillales</taxon>
        <taxon>Oceanospirillaceae</taxon>
        <taxon>Marinomonas</taxon>
    </lineage>
</organism>
<protein>
    <submittedName>
        <fullName evidence="3">Response regulator</fullName>
    </submittedName>
</protein>
<name>A0ABR8NVL4_9GAMM</name>
<dbReference type="EMBL" id="JACYFC010000001">
    <property type="protein sequence ID" value="MBD5770090.1"/>
    <property type="molecule type" value="Genomic_DNA"/>
</dbReference>
<evidence type="ECO:0000259" key="2">
    <source>
        <dbReference type="PROSITE" id="PS50110"/>
    </source>
</evidence>
<dbReference type="PANTHER" id="PTHR44520">
    <property type="entry name" value="RESPONSE REGULATOR RCP1-RELATED"/>
    <property type="match status" value="1"/>
</dbReference>
<keyword evidence="4" id="KW-1185">Reference proteome</keyword>
<dbReference type="InterPro" id="IPR011006">
    <property type="entry name" value="CheY-like_superfamily"/>
</dbReference>